<gene>
    <name evidence="2" type="ORF">DPMN_143135</name>
</gene>
<comment type="caution">
    <text evidence="2">The sequence shown here is derived from an EMBL/GenBank/DDBJ whole genome shotgun (WGS) entry which is preliminary data.</text>
</comment>
<reference evidence="2" key="2">
    <citation type="submission" date="2020-11" db="EMBL/GenBank/DDBJ databases">
        <authorList>
            <person name="McCartney M.A."/>
            <person name="Auch B."/>
            <person name="Kono T."/>
            <person name="Mallez S."/>
            <person name="Becker A."/>
            <person name="Gohl D.M."/>
            <person name="Silverstein K.A.T."/>
            <person name="Koren S."/>
            <person name="Bechman K.B."/>
            <person name="Herman A."/>
            <person name="Abrahante J.E."/>
            <person name="Garbe J."/>
        </authorList>
    </citation>
    <scope>NUCLEOTIDE SEQUENCE</scope>
    <source>
        <strain evidence="2">Duluth1</strain>
        <tissue evidence="2">Whole animal</tissue>
    </source>
</reference>
<protein>
    <submittedName>
        <fullName evidence="2">Uncharacterized protein</fullName>
    </submittedName>
</protein>
<evidence type="ECO:0000313" key="3">
    <source>
        <dbReference type="Proteomes" id="UP000828390"/>
    </source>
</evidence>
<feature type="region of interest" description="Disordered" evidence="1">
    <location>
        <begin position="185"/>
        <end position="216"/>
    </location>
</feature>
<name>A0A9D4GCL2_DREPO</name>
<dbReference type="EMBL" id="JAIWYP010000006">
    <property type="protein sequence ID" value="KAH3814630.1"/>
    <property type="molecule type" value="Genomic_DNA"/>
</dbReference>
<dbReference type="AlphaFoldDB" id="A0A9D4GCL2"/>
<sequence length="216" mass="25253">MSEFMDFDVLSGNEFLAKELKAYSSNPDLLFFTSFGLDDMRARSQPVAGFIVPYKCYELRKLEKLDRNRMRIRKGGLRLSPNEEAQIVREETEKRRRLRIQQVREQSKENAAKIRHAVKQEKHKQLMRLATDIKDQLEAEKAERVRHLEQQYDNSLRNIGVGHKSAGQQPDYAEEKALVQQEENLRAEARGRAAAEHHRQEAAQRNFEAQKHVIAR</sequence>
<organism evidence="2 3">
    <name type="scientific">Dreissena polymorpha</name>
    <name type="common">Zebra mussel</name>
    <name type="synonym">Mytilus polymorpha</name>
    <dbReference type="NCBI Taxonomy" id="45954"/>
    <lineage>
        <taxon>Eukaryota</taxon>
        <taxon>Metazoa</taxon>
        <taxon>Spiralia</taxon>
        <taxon>Lophotrochozoa</taxon>
        <taxon>Mollusca</taxon>
        <taxon>Bivalvia</taxon>
        <taxon>Autobranchia</taxon>
        <taxon>Heteroconchia</taxon>
        <taxon>Euheterodonta</taxon>
        <taxon>Imparidentia</taxon>
        <taxon>Neoheterodontei</taxon>
        <taxon>Myida</taxon>
        <taxon>Dreissenoidea</taxon>
        <taxon>Dreissenidae</taxon>
        <taxon>Dreissena</taxon>
    </lineage>
</organism>
<keyword evidence="3" id="KW-1185">Reference proteome</keyword>
<reference evidence="2" key="1">
    <citation type="journal article" date="2019" name="bioRxiv">
        <title>The Genome of the Zebra Mussel, Dreissena polymorpha: A Resource for Invasive Species Research.</title>
        <authorList>
            <person name="McCartney M.A."/>
            <person name="Auch B."/>
            <person name="Kono T."/>
            <person name="Mallez S."/>
            <person name="Zhang Y."/>
            <person name="Obille A."/>
            <person name="Becker A."/>
            <person name="Abrahante J.E."/>
            <person name="Garbe J."/>
            <person name="Badalamenti J.P."/>
            <person name="Herman A."/>
            <person name="Mangelson H."/>
            <person name="Liachko I."/>
            <person name="Sullivan S."/>
            <person name="Sone E.D."/>
            <person name="Koren S."/>
            <person name="Silverstein K.A.T."/>
            <person name="Beckman K.B."/>
            <person name="Gohl D.M."/>
        </authorList>
    </citation>
    <scope>NUCLEOTIDE SEQUENCE</scope>
    <source>
        <strain evidence="2">Duluth1</strain>
        <tissue evidence="2">Whole animal</tissue>
    </source>
</reference>
<evidence type="ECO:0000256" key="1">
    <source>
        <dbReference type="SAM" id="MobiDB-lite"/>
    </source>
</evidence>
<evidence type="ECO:0000313" key="2">
    <source>
        <dbReference type="EMBL" id="KAH3814630.1"/>
    </source>
</evidence>
<accession>A0A9D4GCL2</accession>
<dbReference type="Proteomes" id="UP000828390">
    <property type="component" value="Unassembled WGS sequence"/>
</dbReference>
<feature type="compositionally biased region" description="Basic and acidic residues" evidence="1">
    <location>
        <begin position="185"/>
        <end position="202"/>
    </location>
</feature>
<proteinExistence type="predicted"/>